<dbReference type="WBParaSite" id="Gr19_v10_g4623.t1">
    <property type="protein sequence ID" value="Gr19_v10_g4623.t1"/>
    <property type="gene ID" value="Gr19_v10_g4623"/>
</dbReference>
<protein>
    <submittedName>
        <fullName evidence="2">Uncharacterized protein</fullName>
    </submittedName>
</protein>
<organism evidence="1 2">
    <name type="scientific">Globodera rostochiensis</name>
    <name type="common">Golden nematode worm</name>
    <name type="synonym">Heterodera rostochiensis</name>
    <dbReference type="NCBI Taxonomy" id="31243"/>
    <lineage>
        <taxon>Eukaryota</taxon>
        <taxon>Metazoa</taxon>
        <taxon>Ecdysozoa</taxon>
        <taxon>Nematoda</taxon>
        <taxon>Chromadorea</taxon>
        <taxon>Rhabditida</taxon>
        <taxon>Tylenchina</taxon>
        <taxon>Tylenchomorpha</taxon>
        <taxon>Tylenchoidea</taxon>
        <taxon>Heteroderidae</taxon>
        <taxon>Heteroderinae</taxon>
        <taxon>Globodera</taxon>
    </lineage>
</organism>
<evidence type="ECO:0000313" key="2">
    <source>
        <dbReference type="WBParaSite" id="Gr19_v10_g4623.t1"/>
    </source>
</evidence>
<dbReference type="AlphaFoldDB" id="A0A914HX90"/>
<accession>A0A914HX90</accession>
<name>A0A914HX90_GLORO</name>
<proteinExistence type="predicted"/>
<dbReference type="Proteomes" id="UP000887572">
    <property type="component" value="Unplaced"/>
</dbReference>
<keyword evidence="1" id="KW-1185">Reference proteome</keyword>
<sequence>MTDDWCFLPALRIWNLRNGTAPSGRNDLGVPTKRISCPGVILEDGFATWDALGGFSALFTKAVYLIRLIDQCGCVTGEGMGKVQEKGCLRSSMVRAAHGKGRCGFESHRGLIFCTSAAHRITTFITWRSWVDGRIGIR</sequence>
<reference evidence="2" key="1">
    <citation type="submission" date="2022-11" db="UniProtKB">
        <authorList>
            <consortium name="WormBaseParasite"/>
        </authorList>
    </citation>
    <scope>IDENTIFICATION</scope>
</reference>
<evidence type="ECO:0000313" key="1">
    <source>
        <dbReference type="Proteomes" id="UP000887572"/>
    </source>
</evidence>